<evidence type="ECO:0000256" key="7">
    <source>
        <dbReference type="SAM" id="Phobius"/>
    </source>
</evidence>
<dbReference type="Pfam" id="PF05488">
    <property type="entry name" value="PAAR_motif"/>
    <property type="match status" value="1"/>
</dbReference>
<evidence type="ECO:0000256" key="6">
    <source>
        <dbReference type="ARBA" id="ARBA00047597"/>
    </source>
</evidence>
<dbReference type="CDD" id="cd14742">
    <property type="entry name" value="PAAR_RHS"/>
    <property type="match status" value="1"/>
</dbReference>
<comment type="caution">
    <text evidence="8">The sequence shown here is derived from an EMBL/GenBank/DDBJ whole genome shotgun (WGS) entry which is preliminary data.</text>
</comment>
<comment type="catalytic activity">
    <reaction evidence="6">
        <text>L-arginyl-[protein] + NAD(+) = N(omega)-(ADP-D-ribosyl)-L-arginyl-[protein] + nicotinamide + H(+)</text>
        <dbReference type="Rhea" id="RHEA:19149"/>
        <dbReference type="Rhea" id="RHEA-COMP:10532"/>
        <dbReference type="Rhea" id="RHEA-COMP:15087"/>
        <dbReference type="ChEBI" id="CHEBI:15378"/>
        <dbReference type="ChEBI" id="CHEBI:17154"/>
        <dbReference type="ChEBI" id="CHEBI:29965"/>
        <dbReference type="ChEBI" id="CHEBI:57540"/>
        <dbReference type="ChEBI" id="CHEBI:142554"/>
        <dbReference type="EC" id="2.4.2.31"/>
    </reaction>
</comment>
<accession>A0ABT9T4Z7</accession>
<keyword evidence="4" id="KW-0808">Transferase</keyword>
<dbReference type="RefSeq" id="WP_307617965.1">
    <property type="nucleotide sequence ID" value="NZ_JAUSSJ010000001.1"/>
</dbReference>
<dbReference type="Gene3D" id="3.90.176.10">
    <property type="entry name" value="Toxin ADP-ribosyltransferase, Chain A, domain 1"/>
    <property type="match status" value="1"/>
</dbReference>
<feature type="transmembrane region" description="Helical" evidence="7">
    <location>
        <begin position="45"/>
        <end position="65"/>
    </location>
</feature>
<evidence type="ECO:0000256" key="2">
    <source>
        <dbReference type="ARBA" id="ARBA00012031"/>
    </source>
</evidence>
<dbReference type="InterPro" id="IPR000768">
    <property type="entry name" value="ART"/>
</dbReference>
<dbReference type="EC" id="2.4.2.31" evidence="2"/>
<evidence type="ECO:0000256" key="4">
    <source>
        <dbReference type="ARBA" id="ARBA00022679"/>
    </source>
</evidence>
<dbReference type="InterPro" id="IPR008727">
    <property type="entry name" value="PAAR_motif"/>
</dbReference>
<sequence>MAEFNAAREQDEVAHTASKGWMIAGLIGGAILGAAAVVVTGGAALVVVSAAAAGACAAGGVGEVLGSMSWAPRHNTGKLLSGSPNVFTNSRAAIRAHLSKGDCNEHSGSLQLVAEGSDKVFINNFPAARIGDRLTCSAEISGGSANVFIGGGKLQTDDINPEIPGWVNWLMMGIGTAAVAVLASPAIALLGLAGAMGGGYAGNWVGGRLFGEGSDEQKWSMLVGSFVGGAFGGKGGMKFDAWRAVKTGENVEVVPEVVAEPVVPKMPLSEAVGKAQADEWIAAGRANALSNNAVKSAMLTDDQVGALYGYTTNEGYTALNPALRGQTPLTPELEAFAAHAKDGLSKLPPYKGLSYRGINSLPEEVLAKNQPGNIVSDGAFMSTSSNEPFQGNILIKVNGASGRDVAFLSEYPLEAEVLYPPDTQFKVIERIDDGGNITLTYKEFL</sequence>
<organism evidence="8 9">
    <name type="scientific">[Curtobacterium] plantarum</name>
    <dbReference type="NCBI Taxonomy" id="221276"/>
    <lineage>
        <taxon>Bacteria</taxon>
        <taxon>Pseudomonadati</taxon>
        <taxon>Pseudomonadota</taxon>
        <taxon>Gammaproteobacteria</taxon>
        <taxon>Enterobacterales</taxon>
        <taxon>Erwiniaceae</taxon>
        <taxon>Pantoea</taxon>
    </lineage>
</organism>
<evidence type="ECO:0000256" key="5">
    <source>
        <dbReference type="ARBA" id="ARBA00022695"/>
    </source>
</evidence>
<keyword evidence="3" id="KW-0328">Glycosyltransferase</keyword>
<feature type="transmembrane region" description="Helical" evidence="7">
    <location>
        <begin position="21"/>
        <end position="39"/>
    </location>
</feature>
<keyword evidence="7" id="KW-0812">Transmembrane</keyword>
<dbReference type="PROSITE" id="PS51996">
    <property type="entry name" value="TR_MART"/>
    <property type="match status" value="1"/>
</dbReference>
<dbReference type="Gene3D" id="2.60.200.60">
    <property type="match status" value="1"/>
</dbReference>
<dbReference type="SUPFAM" id="SSF56399">
    <property type="entry name" value="ADP-ribosylation"/>
    <property type="match status" value="1"/>
</dbReference>
<evidence type="ECO:0000313" key="9">
    <source>
        <dbReference type="Proteomes" id="UP001244623"/>
    </source>
</evidence>
<evidence type="ECO:0000256" key="3">
    <source>
        <dbReference type="ARBA" id="ARBA00022676"/>
    </source>
</evidence>
<comment type="similarity">
    <text evidence="1">Belongs to the Arg-specific ADP-ribosyltransferase family.</text>
</comment>
<proteinExistence type="inferred from homology"/>
<name>A0ABT9T4Z7_9GAMM</name>
<dbReference type="Pfam" id="PF01129">
    <property type="entry name" value="ART"/>
    <property type="match status" value="1"/>
</dbReference>
<dbReference type="Proteomes" id="UP001244623">
    <property type="component" value="Unassembled WGS sequence"/>
</dbReference>
<protein>
    <recommendedName>
        <fullName evidence="2">NAD(+)--protein-arginine ADP-ribosyltransferase</fullName>
        <ecNumber evidence="2">2.4.2.31</ecNumber>
    </recommendedName>
</protein>
<reference evidence="8 9" key="1">
    <citation type="submission" date="2023-07" db="EMBL/GenBank/DDBJ databases">
        <title>Sorghum-associated microbial communities from plants grown in Nebraska, USA.</title>
        <authorList>
            <person name="Schachtman D."/>
        </authorList>
    </citation>
    <scope>NUCLEOTIDE SEQUENCE [LARGE SCALE GENOMIC DNA]</scope>
    <source>
        <strain evidence="8 9">CC49</strain>
    </source>
</reference>
<keyword evidence="7" id="KW-1133">Transmembrane helix</keyword>
<keyword evidence="5" id="KW-0548">Nucleotidyltransferase</keyword>
<evidence type="ECO:0000313" key="8">
    <source>
        <dbReference type="EMBL" id="MDQ0018550.1"/>
    </source>
</evidence>
<gene>
    <name evidence="8" type="ORF">J2X94_000678</name>
</gene>
<keyword evidence="9" id="KW-1185">Reference proteome</keyword>
<feature type="transmembrane region" description="Helical" evidence="7">
    <location>
        <begin position="169"/>
        <end position="199"/>
    </location>
</feature>
<evidence type="ECO:0000256" key="1">
    <source>
        <dbReference type="ARBA" id="ARBA00009558"/>
    </source>
</evidence>
<dbReference type="EMBL" id="JAUSSJ010000001">
    <property type="protein sequence ID" value="MDQ0018550.1"/>
    <property type="molecule type" value="Genomic_DNA"/>
</dbReference>
<keyword evidence="7" id="KW-0472">Membrane</keyword>